<dbReference type="GO" id="GO:0003682">
    <property type="term" value="F:chromatin binding"/>
    <property type="evidence" value="ECO:0007669"/>
    <property type="project" value="TreeGrafter"/>
</dbReference>
<keyword evidence="7" id="KW-1185">Reference proteome</keyword>
<comment type="caution">
    <text evidence="6">The sequence shown here is derived from an EMBL/GenBank/DDBJ whole genome shotgun (WGS) entry which is preliminary data.</text>
</comment>
<dbReference type="GO" id="GO:0005634">
    <property type="term" value="C:nucleus"/>
    <property type="evidence" value="ECO:0007669"/>
    <property type="project" value="UniProtKB-SubCell"/>
</dbReference>
<dbReference type="InterPro" id="IPR036020">
    <property type="entry name" value="WW_dom_sf"/>
</dbReference>
<feature type="compositionally biased region" description="Basic and acidic residues" evidence="4">
    <location>
        <begin position="69"/>
        <end position="86"/>
    </location>
</feature>
<dbReference type="Proteomes" id="UP000762676">
    <property type="component" value="Unassembled WGS sequence"/>
</dbReference>
<accession>A0AAV4JI70</accession>
<dbReference type="GO" id="GO:0010506">
    <property type="term" value="P:regulation of autophagy"/>
    <property type="evidence" value="ECO:0007669"/>
    <property type="project" value="TreeGrafter"/>
</dbReference>
<evidence type="ECO:0000256" key="1">
    <source>
        <dbReference type="ARBA" id="ARBA00004123"/>
    </source>
</evidence>
<evidence type="ECO:0000256" key="3">
    <source>
        <dbReference type="ARBA" id="ARBA00023242"/>
    </source>
</evidence>
<dbReference type="Pfam" id="PF00397">
    <property type="entry name" value="WW"/>
    <property type="match status" value="1"/>
</dbReference>
<feature type="domain" description="WW" evidence="5">
    <location>
        <begin position="41"/>
        <end position="68"/>
    </location>
</feature>
<dbReference type="PANTHER" id="PTHR15911:SF6">
    <property type="entry name" value="WW DOMAIN-CONTAINING ADAPTER PROTEIN WITH COILED-COIL"/>
    <property type="match status" value="1"/>
</dbReference>
<reference evidence="6 7" key="1">
    <citation type="journal article" date="2021" name="Elife">
        <title>Chloroplast acquisition without the gene transfer in kleptoplastic sea slugs, Plakobranchus ocellatus.</title>
        <authorList>
            <person name="Maeda T."/>
            <person name="Takahashi S."/>
            <person name="Yoshida T."/>
            <person name="Shimamura S."/>
            <person name="Takaki Y."/>
            <person name="Nagai Y."/>
            <person name="Toyoda A."/>
            <person name="Suzuki Y."/>
            <person name="Arimoto A."/>
            <person name="Ishii H."/>
            <person name="Satoh N."/>
            <person name="Nishiyama T."/>
            <person name="Hasebe M."/>
            <person name="Maruyama T."/>
            <person name="Minagawa J."/>
            <person name="Obokata J."/>
            <person name="Shigenobu S."/>
        </authorList>
    </citation>
    <scope>NUCLEOTIDE SEQUENCE [LARGE SCALE GENOMIC DNA]</scope>
</reference>
<feature type="compositionally biased region" description="Polar residues" evidence="4">
    <location>
        <begin position="87"/>
        <end position="97"/>
    </location>
</feature>
<dbReference type="PROSITE" id="PS01159">
    <property type="entry name" value="WW_DOMAIN_1"/>
    <property type="match status" value="1"/>
</dbReference>
<dbReference type="SUPFAM" id="SSF51045">
    <property type="entry name" value="WW domain"/>
    <property type="match status" value="1"/>
</dbReference>
<name>A0AAV4JI70_9GAST</name>
<evidence type="ECO:0000259" key="5">
    <source>
        <dbReference type="PROSITE" id="PS50020"/>
    </source>
</evidence>
<evidence type="ECO:0000313" key="6">
    <source>
        <dbReference type="EMBL" id="GFS21789.1"/>
    </source>
</evidence>
<evidence type="ECO:0000256" key="4">
    <source>
        <dbReference type="SAM" id="MobiDB-lite"/>
    </source>
</evidence>
<dbReference type="Gene3D" id="2.20.70.10">
    <property type="match status" value="1"/>
</dbReference>
<comment type="subcellular location">
    <subcellularLocation>
        <location evidence="1">Nucleus</location>
    </subcellularLocation>
</comment>
<dbReference type="AlphaFoldDB" id="A0AAV4JI70"/>
<protein>
    <submittedName>
        <fullName evidence="6">WW domain-containing adapter protein with coiled-coil</fullName>
    </submittedName>
</protein>
<dbReference type="GO" id="GO:0006325">
    <property type="term" value="P:chromatin organization"/>
    <property type="evidence" value="ECO:0007669"/>
    <property type="project" value="UniProtKB-KW"/>
</dbReference>
<sequence length="97" mass="11287">MTTDPLVAVLVPDIRTSPLILREIKRKEQVQKSAIRVCGDWSEHISSSGKRYYYNCKTEVSQWEKPKDWNSEMCKTPDHRSKDGRQRLQSSTPHANK</sequence>
<evidence type="ECO:0000313" key="7">
    <source>
        <dbReference type="Proteomes" id="UP000762676"/>
    </source>
</evidence>
<dbReference type="PANTHER" id="PTHR15911">
    <property type="entry name" value="WW DOMAIN-CONTAINING ADAPTER PROTEIN WITH COILED-COIL"/>
    <property type="match status" value="1"/>
</dbReference>
<dbReference type="GO" id="GO:1904263">
    <property type="term" value="P:positive regulation of TORC1 signaling"/>
    <property type="evidence" value="ECO:0007669"/>
    <property type="project" value="TreeGrafter"/>
</dbReference>
<dbReference type="SMART" id="SM00456">
    <property type="entry name" value="WW"/>
    <property type="match status" value="1"/>
</dbReference>
<dbReference type="GO" id="GO:0000993">
    <property type="term" value="F:RNA polymerase II complex binding"/>
    <property type="evidence" value="ECO:0007669"/>
    <property type="project" value="TreeGrafter"/>
</dbReference>
<dbReference type="InterPro" id="IPR001202">
    <property type="entry name" value="WW_dom"/>
</dbReference>
<keyword evidence="2" id="KW-0156">Chromatin regulator</keyword>
<evidence type="ECO:0000256" key="2">
    <source>
        <dbReference type="ARBA" id="ARBA00022853"/>
    </source>
</evidence>
<dbReference type="PROSITE" id="PS50020">
    <property type="entry name" value="WW_DOMAIN_2"/>
    <property type="match status" value="1"/>
</dbReference>
<feature type="region of interest" description="Disordered" evidence="4">
    <location>
        <begin position="69"/>
        <end position="97"/>
    </location>
</feature>
<proteinExistence type="predicted"/>
<dbReference type="InterPro" id="IPR038867">
    <property type="entry name" value="WAC"/>
</dbReference>
<keyword evidence="3" id="KW-0539">Nucleus</keyword>
<gene>
    <name evidence="6" type="ORF">ElyMa_001601500</name>
</gene>
<feature type="non-terminal residue" evidence="6">
    <location>
        <position position="97"/>
    </location>
</feature>
<dbReference type="EMBL" id="BMAT01003208">
    <property type="protein sequence ID" value="GFS21789.1"/>
    <property type="molecule type" value="Genomic_DNA"/>
</dbReference>
<organism evidence="6 7">
    <name type="scientific">Elysia marginata</name>
    <dbReference type="NCBI Taxonomy" id="1093978"/>
    <lineage>
        <taxon>Eukaryota</taxon>
        <taxon>Metazoa</taxon>
        <taxon>Spiralia</taxon>
        <taxon>Lophotrochozoa</taxon>
        <taxon>Mollusca</taxon>
        <taxon>Gastropoda</taxon>
        <taxon>Heterobranchia</taxon>
        <taxon>Euthyneura</taxon>
        <taxon>Panpulmonata</taxon>
        <taxon>Sacoglossa</taxon>
        <taxon>Placobranchoidea</taxon>
        <taxon>Plakobranchidae</taxon>
        <taxon>Elysia</taxon>
    </lineage>
</organism>
<dbReference type="CDD" id="cd00201">
    <property type="entry name" value="WW"/>
    <property type="match status" value="1"/>
</dbReference>